<name>A0A7S4K100_9STRA</name>
<evidence type="ECO:0000313" key="2">
    <source>
        <dbReference type="EMBL" id="CAE2279468.1"/>
    </source>
</evidence>
<proteinExistence type="predicted"/>
<evidence type="ECO:0000256" key="1">
    <source>
        <dbReference type="SAM" id="MobiDB-lite"/>
    </source>
</evidence>
<feature type="compositionally biased region" description="Low complexity" evidence="1">
    <location>
        <begin position="88"/>
        <end position="98"/>
    </location>
</feature>
<gene>
    <name evidence="2" type="ORF">OAUR00152_LOCUS36788</name>
</gene>
<accession>A0A7S4K100</accession>
<organism evidence="2">
    <name type="scientific">Odontella aurita</name>
    <dbReference type="NCBI Taxonomy" id="265563"/>
    <lineage>
        <taxon>Eukaryota</taxon>
        <taxon>Sar</taxon>
        <taxon>Stramenopiles</taxon>
        <taxon>Ochrophyta</taxon>
        <taxon>Bacillariophyta</taxon>
        <taxon>Mediophyceae</taxon>
        <taxon>Biddulphiophycidae</taxon>
        <taxon>Eupodiscales</taxon>
        <taxon>Odontellaceae</taxon>
        <taxon>Odontella</taxon>
    </lineage>
</organism>
<sequence length="264" mass="29572">MASSSDEAAIANMVRAGFAANPVDLTVGRPRHTTVKHLAEQLAPICAAFDTTQWGGQHGCLKMVLGGAKFWTVAGDDSVPRSPMTRPATSATFAASADDTAKESARKDNATLWREYRLQQAVNNIGVKTVVAAVDTQYKDQLKRPYLWHRGLTLFRLLEHLRTWYKVLHHEKVATKSRFMAPWSKTPEAHVKTFGTQLDERQIECGDLGVTVSTEDKVLHFVQQMYDSDLFAQKFMDDWEDSPAANWADTVTHFATDFDKIERG</sequence>
<dbReference type="AlphaFoldDB" id="A0A7S4K100"/>
<reference evidence="2" key="1">
    <citation type="submission" date="2021-01" db="EMBL/GenBank/DDBJ databases">
        <authorList>
            <person name="Corre E."/>
            <person name="Pelletier E."/>
            <person name="Niang G."/>
            <person name="Scheremetjew M."/>
            <person name="Finn R."/>
            <person name="Kale V."/>
            <person name="Holt S."/>
            <person name="Cochrane G."/>
            <person name="Meng A."/>
            <person name="Brown T."/>
            <person name="Cohen L."/>
        </authorList>
    </citation>
    <scope>NUCLEOTIDE SEQUENCE</scope>
    <source>
        <strain evidence="2">Isolate 1302-5</strain>
    </source>
</reference>
<dbReference type="EMBL" id="HBKQ01053423">
    <property type="protein sequence ID" value="CAE2279468.1"/>
    <property type="molecule type" value="Transcribed_RNA"/>
</dbReference>
<protein>
    <submittedName>
        <fullName evidence="2">Uncharacterized protein</fullName>
    </submittedName>
</protein>
<feature type="region of interest" description="Disordered" evidence="1">
    <location>
        <begin position="81"/>
        <end position="101"/>
    </location>
</feature>